<sequence>MKKLDVFESAMSKIQNEFSTCSTVHADWEFVLTDKKTGETKNTKKFRMLAIQNGDKKYQHIAVIIPELSSEYVQIPDLVEKFLLQIHSETRSKDILDTKMPDMNIFQFTGDVYLYTDKLLISEDAIRNHFQKNNLVLQSRLVKPNAFL</sequence>
<name>A0A128A3R6_9ARCH</name>
<protein>
    <submittedName>
        <fullName evidence="1">Uncharacterized protein</fullName>
    </submittedName>
</protein>
<reference evidence="2" key="1">
    <citation type="submission" date="2015-10" db="EMBL/GenBank/DDBJ databases">
        <authorList>
            <person name="Lehtovirta-Morley L.E."/>
            <person name="Vieille C."/>
        </authorList>
    </citation>
    <scope>NUCLEOTIDE SEQUENCE [LARGE SCALE GENOMIC DNA]</scope>
</reference>
<dbReference type="EMBL" id="LN890280">
    <property type="protein sequence ID" value="CUR51995.1"/>
    <property type="molecule type" value="Genomic_DNA"/>
</dbReference>
<dbReference type="AlphaFoldDB" id="A0A128A3R6"/>
<evidence type="ECO:0000313" key="2">
    <source>
        <dbReference type="Proteomes" id="UP000196239"/>
    </source>
</evidence>
<organism evidence="1 2">
    <name type="scientific">Nitrosotalea devaniterrae</name>
    <dbReference type="NCBI Taxonomy" id="1078905"/>
    <lineage>
        <taxon>Archaea</taxon>
        <taxon>Nitrososphaerota</taxon>
        <taxon>Nitrososphaeria</taxon>
        <taxon>Nitrosotaleales</taxon>
        <taxon>Nitrosotaleaceae</taxon>
        <taxon>Nitrosotalea</taxon>
    </lineage>
</organism>
<accession>A0A128A3R6</accession>
<evidence type="ECO:0000313" key="1">
    <source>
        <dbReference type="EMBL" id="CUR51995.1"/>
    </source>
</evidence>
<dbReference type="Proteomes" id="UP000196239">
    <property type="component" value="Chromosome 1"/>
</dbReference>
<gene>
    <name evidence="1" type="ORF">NDEV_1230</name>
</gene>
<proteinExistence type="predicted"/>
<dbReference type="KEGG" id="ndv:NDEV_1230"/>
<keyword evidence="2" id="KW-1185">Reference proteome</keyword>